<evidence type="ECO:0000313" key="4">
    <source>
        <dbReference type="EMBL" id="KLD65202.1"/>
    </source>
</evidence>
<comment type="similarity">
    <text evidence="1">Belongs to the metallo-beta-lactamase superfamily. Class-B beta-lactamase family.</text>
</comment>
<dbReference type="Pfam" id="PF00753">
    <property type="entry name" value="Lactamase_B"/>
    <property type="match status" value="1"/>
</dbReference>
<dbReference type="GO" id="GO:0017001">
    <property type="term" value="P:antibiotic catabolic process"/>
    <property type="evidence" value="ECO:0007669"/>
    <property type="project" value="UniProtKB-ARBA"/>
</dbReference>
<dbReference type="SMART" id="SM00849">
    <property type="entry name" value="Lactamase_B"/>
    <property type="match status" value="1"/>
</dbReference>
<feature type="domain" description="Metallo-beta-lactamase" evidence="3">
    <location>
        <begin position="67"/>
        <end position="250"/>
    </location>
</feature>
<dbReference type="Proteomes" id="UP000035481">
    <property type="component" value="Unassembled WGS sequence"/>
</dbReference>
<evidence type="ECO:0000256" key="2">
    <source>
        <dbReference type="SAM" id="SignalP"/>
    </source>
</evidence>
<dbReference type="InterPro" id="IPR050855">
    <property type="entry name" value="NDM-1-like"/>
</dbReference>
<dbReference type="RefSeq" id="WP_046970535.1">
    <property type="nucleotide sequence ID" value="NZ_JPLA01000009.1"/>
</dbReference>
<dbReference type="InterPro" id="IPR036866">
    <property type="entry name" value="RibonucZ/Hydroxyglut_hydro"/>
</dbReference>
<reference evidence="4 5" key="1">
    <citation type="journal article" date="2015" name="Antonie Van Leeuwenhoek">
        <title>A phylogenomic and molecular marker based taxonomic framework for the order Xanthomonadales: proposal to transfer the families Algiphilaceae and Solimonadaceae to the order Nevskiales ord. nov. and to create a new family within the order Xanthomonadales, the family Rhodanobacteraceae fam. nov., containing the genus Rhodanobacter and its closest relatives.</title>
        <authorList>
            <person name="Naushad S."/>
            <person name="Adeolu M."/>
            <person name="Wong S."/>
            <person name="Sohail M."/>
            <person name="Schellhorn H.E."/>
            <person name="Gupta R.S."/>
        </authorList>
    </citation>
    <scope>NUCLEOTIDE SEQUENCE [LARGE SCALE GENOMIC DNA]</scope>
    <source>
        <strain evidence="4 5">DSM 16301</strain>
    </source>
</reference>
<evidence type="ECO:0000256" key="1">
    <source>
        <dbReference type="ARBA" id="ARBA00005250"/>
    </source>
</evidence>
<evidence type="ECO:0000313" key="5">
    <source>
        <dbReference type="Proteomes" id="UP000035481"/>
    </source>
</evidence>
<sequence length="327" mass="34931">MNTMQHSIRRTLAVALAGIVACSASAHAMASPEDTTSPVIAINKAAETTPIKTNAIRGSISELDGSGGNIVVLTGKDGAFMVDAGIALSKDRLLPALHQLGVDKVKYLVNTHWHWDHTDGNPWVHELGATVISTPNTAKYVSQTTRVDDWNYTFPALAAGGRPTELLSKERTYQIDGETVLVKPIAPAHTDGDIVVYFKQADVLVLGDTFWNGIYPFIDNAHGGSIDGAIAAANEALAMCTDHTIVVPGHGPIGNRAQLMAFRDMLVGVRNNVAALKHQGKSLDQVLAAKPSAQYDPQWGQFVIGPAFFDRLVFQGLDRPGAHSPGQ</sequence>
<dbReference type="PANTHER" id="PTHR42951">
    <property type="entry name" value="METALLO-BETA-LACTAMASE DOMAIN-CONTAINING"/>
    <property type="match status" value="1"/>
</dbReference>
<dbReference type="OrthoDB" id="420651at2"/>
<gene>
    <name evidence="4" type="ORF">Y882_03760</name>
</gene>
<dbReference type="Gene3D" id="3.60.15.10">
    <property type="entry name" value="Ribonuclease Z/Hydroxyacylglutathione hydrolase-like"/>
    <property type="match status" value="1"/>
</dbReference>
<dbReference type="STRING" id="1440762.Y882_03760"/>
<dbReference type="EMBL" id="JPLA01000009">
    <property type="protein sequence ID" value="KLD65202.1"/>
    <property type="molecule type" value="Genomic_DNA"/>
</dbReference>
<feature type="signal peptide" evidence="2">
    <location>
        <begin position="1"/>
        <end position="28"/>
    </location>
</feature>
<dbReference type="SUPFAM" id="SSF56281">
    <property type="entry name" value="Metallo-hydrolase/oxidoreductase"/>
    <property type="match status" value="1"/>
</dbReference>
<name>A0A0G9HC04_9GAMM</name>
<comment type="caution">
    <text evidence="4">The sequence shown here is derived from an EMBL/GenBank/DDBJ whole genome shotgun (WGS) entry which is preliminary data.</text>
</comment>
<dbReference type="PANTHER" id="PTHR42951:SF4">
    <property type="entry name" value="ACYL-COENZYME A THIOESTERASE MBLAC2"/>
    <property type="match status" value="1"/>
</dbReference>
<accession>A0A0G9HC04</accession>
<dbReference type="PATRIC" id="fig|1440762.4.peg.3722"/>
<dbReference type="CDD" id="cd16282">
    <property type="entry name" value="metallo-hydrolase-like_MBL-fold"/>
    <property type="match status" value="1"/>
</dbReference>
<organism evidence="4 5">
    <name type="scientific">Dyella japonica DSM 16301</name>
    <dbReference type="NCBI Taxonomy" id="1440762"/>
    <lineage>
        <taxon>Bacteria</taxon>
        <taxon>Pseudomonadati</taxon>
        <taxon>Pseudomonadota</taxon>
        <taxon>Gammaproteobacteria</taxon>
        <taxon>Lysobacterales</taxon>
        <taxon>Rhodanobacteraceae</taxon>
        <taxon>Dyella</taxon>
    </lineage>
</organism>
<keyword evidence="2" id="KW-0732">Signal</keyword>
<evidence type="ECO:0000259" key="3">
    <source>
        <dbReference type="SMART" id="SM00849"/>
    </source>
</evidence>
<dbReference type="InterPro" id="IPR001279">
    <property type="entry name" value="Metallo-B-lactamas"/>
</dbReference>
<dbReference type="AlphaFoldDB" id="A0A0G9HC04"/>
<proteinExistence type="inferred from homology"/>
<protein>
    <submittedName>
        <fullName evidence="4">Cyclase</fullName>
    </submittedName>
</protein>
<feature type="chain" id="PRO_5002576021" evidence="2">
    <location>
        <begin position="29"/>
        <end position="327"/>
    </location>
</feature>